<name>A0A5D3EB34_9BACE</name>
<dbReference type="RefSeq" id="WP_148730769.1">
    <property type="nucleotide sequence ID" value="NZ_VKLW01000031.1"/>
</dbReference>
<gene>
    <name evidence="1" type="ORF">FNJ60_12220</name>
</gene>
<keyword evidence="2" id="KW-1185">Reference proteome</keyword>
<evidence type="ECO:0000313" key="1">
    <source>
        <dbReference type="EMBL" id="TYK32385.1"/>
    </source>
</evidence>
<protein>
    <submittedName>
        <fullName evidence="1">Uncharacterized protein</fullName>
    </submittedName>
</protein>
<accession>A0A5D3EB34</accession>
<organism evidence="1 2">
    <name type="scientific">Bacteroides pyogenes</name>
    <dbReference type="NCBI Taxonomy" id="310300"/>
    <lineage>
        <taxon>Bacteria</taxon>
        <taxon>Pseudomonadati</taxon>
        <taxon>Bacteroidota</taxon>
        <taxon>Bacteroidia</taxon>
        <taxon>Bacteroidales</taxon>
        <taxon>Bacteroidaceae</taxon>
        <taxon>Bacteroides</taxon>
    </lineage>
</organism>
<dbReference type="Proteomes" id="UP000324383">
    <property type="component" value="Unassembled WGS sequence"/>
</dbReference>
<sequence>MRITKKVFDGALHMWLMKCPLCGDILHSAPEEDWLPEFAICPCDRNDNKQSAYELFERNGETWIRRNKYPRFIARVAFEGVSDIDNINMIDECADERELASAMRKAGEFLVKRSRNE</sequence>
<comment type="caution">
    <text evidence="1">The sequence shown here is derived from an EMBL/GenBank/DDBJ whole genome shotgun (WGS) entry which is preliminary data.</text>
</comment>
<dbReference type="EMBL" id="VKLW01000031">
    <property type="protein sequence ID" value="TYK32385.1"/>
    <property type="molecule type" value="Genomic_DNA"/>
</dbReference>
<reference evidence="1 2" key="1">
    <citation type="submission" date="2019-07" db="EMBL/GenBank/DDBJ databases">
        <title>Draft Genome Sequences of Bacteroides pyogenes Strains Isolated from the Uterus Holstein Dairy Cows with Metritis.</title>
        <authorList>
            <person name="Cunha F."/>
            <person name="Galvao K.N."/>
            <person name="Jeon S.J."/>
            <person name="Jeong K.C."/>
        </authorList>
    </citation>
    <scope>NUCLEOTIDE SEQUENCE [LARGE SCALE GENOMIC DNA]</scope>
    <source>
        <strain evidence="1 2">KG-31</strain>
    </source>
</reference>
<dbReference type="AlphaFoldDB" id="A0A5D3EB34"/>
<evidence type="ECO:0000313" key="2">
    <source>
        <dbReference type="Proteomes" id="UP000324383"/>
    </source>
</evidence>
<proteinExistence type="predicted"/>